<reference evidence="2 3" key="1">
    <citation type="submission" date="2023-03" db="EMBL/GenBank/DDBJ databases">
        <title>Bacillus Genome Sequencing.</title>
        <authorList>
            <person name="Dunlap C."/>
        </authorList>
    </citation>
    <scope>NUCLEOTIDE SEQUENCE [LARGE SCALE GENOMIC DNA]</scope>
    <source>
        <strain evidence="2 3">NRS-1717</strain>
    </source>
</reference>
<organism evidence="2 3">
    <name type="scientific">Metabacillus fastidiosus</name>
    <dbReference type="NCBI Taxonomy" id="1458"/>
    <lineage>
        <taxon>Bacteria</taxon>
        <taxon>Bacillati</taxon>
        <taxon>Bacillota</taxon>
        <taxon>Bacilli</taxon>
        <taxon>Bacillales</taxon>
        <taxon>Bacillaceae</taxon>
        <taxon>Metabacillus</taxon>
    </lineage>
</organism>
<keyword evidence="3" id="KW-1185">Reference proteome</keyword>
<evidence type="ECO:0000313" key="2">
    <source>
        <dbReference type="EMBL" id="MED4402533.1"/>
    </source>
</evidence>
<sequence>MKYYFDFLLAILLTSFSYYLAGLFISNGLAAWQAFIIGFSVVSLGAIIEALKSPMWLIILIPFPVGMLLLFLFLNSALLTWFISYVITLGIYTIIHLLMSFFFKFHSLIPAWKLS</sequence>
<evidence type="ECO:0000256" key="1">
    <source>
        <dbReference type="SAM" id="Phobius"/>
    </source>
</evidence>
<keyword evidence="1" id="KW-0812">Transmembrane</keyword>
<name>A0ABU6NZI3_9BACI</name>
<feature type="transmembrane region" description="Helical" evidence="1">
    <location>
        <begin position="55"/>
        <end position="74"/>
    </location>
</feature>
<accession>A0ABU6NZI3</accession>
<dbReference type="Proteomes" id="UP001342826">
    <property type="component" value="Unassembled WGS sequence"/>
</dbReference>
<feature type="transmembrane region" description="Helical" evidence="1">
    <location>
        <begin position="31"/>
        <end position="48"/>
    </location>
</feature>
<feature type="transmembrane region" description="Helical" evidence="1">
    <location>
        <begin position="80"/>
        <end position="103"/>
    </location>
</feature>
<protein>
    <submittedName>
        <fullName evidence="2">Uncharacterized protein</fullName>
    </submittedName>
</protein>
<keyword evidence="1" id="KW-0472">Membrane</keyword>
<gene>
    <name evidence="2" type="ORF">P9271_14540</name>
</gene>
<dbReference type="RefSeq" id="WP_066235162.1">
    <property type="nucleotide sequence ID" value="NZ_JARTFQ010000005.1"/>
</dbReference>
<evidence type="ECO:0000313" key="3">
    <source>
        <dbReference type="Proteomes" id="UP001342826"/>
    </source>
</evidence>
<proteinExistence type="predicted"/>
<keyword evidence="1" id="KW-1133">Transmembrane helix</keyword>
<feature type="transmembrane region" description="Helical" evidence="1">
    <location>
        <begin position="7"/>
        <end position="25"/>
    </location>
</feature>
<comment type="caution">
    <text evidence="2">The sequence shown here is derived from an EMBL/GenBank/DDBJ whole genome shotgun (WGS) entry which is preliminary data.</text>
</comment>
<dbReference type="GeneID" id="301143058"/>
<dbReference type="EMBL" id="JARTFS010000012">
    <property type="protein sequence ID" value="MED4402533.1"/>
    <property type="molecule type" value="Genomic_DNA"/>
</dbReference>